<organism evidence="2">
    <name type="scientific">Brachypodium distachyon</name>
    <name type="common">Purple false brome</name>
    <name type="synonym">Trachynia distachya</name>
    <dbReference type="NCBI Taxonomy" id="15368"/>
    <lineage>
        <taxon>Eukaryota</taxon>
        <taxon>Viridiplantae</taxon>
        <taxon>Streptophyta</taxon>
        <taxon>Embryophyta</taxon>
        <taxon>Tracheophyta</taxon>
        <taxon>Spermatophyta</taxon>
        <taxon>Magnoliopsida</taxon>
        <taxon>Liliopsida</taxon>
        <taxon>Poales</taxon>
        <taxon>Poaceae</taxon>
        <taxon>BOP clade</taxon>
        <taxon>Pooideae</taxon>
        <taxon>Stipodae</taxon>
        <taxon>Brachypodieae</taxon>
        <taxon>Brachypodium</taxon>
    </lineage>
</organism>
<accession>A0A0Q3QLK5</accession>
<keyword evidence="1" id="KW-0732">Signal</keyword>
<reference evidence="2" key="2">
    <citation type="submission" date="2017-06" db="EMBL/GenBank/DDBJ databases">
        <title>WGS assembly of Brachypodium distachyon.</title>
        <authorList>
            <consortium name="The International Brachypodium Initiative"/>
            <person name="Lucas S."/>
            <person name="Harmon-Smith M."/>
            <person name="Lail K."/>
            <person name="Tice H."/>
            <person name="Grimwood J."/>
            <person name="Bruce D."/>
            <person name="Barry K."/>
            <person name="Shu S."/>
            <person name="Lindquist E."/>
            <person name="Wang M."/>
            <person name="Pitluck S."/>
            <person name="Vogel J.P."/>
            <person name="Garvin D.F."/>
            <person name="Mockler T.C."/>
            <person name="Schmutz J."/>
            <person name="Rokhsar D."/>
            <person name="Bevan M.W."/>
        </authorList>
    </citation>
    <scope>NUCLEOTIDE SEQUENCE</scope>
    <source>
        <strain evidence="2">Bd21</strain>
    </source>
</reference>
<feature type="chain" id="PRO_5035999804" description="Pectinesterase inhibitor domain-containing protein" evidence="1">
    <location>
        <begin position="17"/>
        <end position="153"/>
    </location>
</feature>
<protein>
    <recommendedName>
        <fullName evidence="5">Pectinesterase inhibitor domain-containing protein</fullName>
    </recommendedName>
</protein>
<reference evidence="3" key="3">
    <citation type="submission" date="2018-08" db="UniProtKB">
        <authorList>
            <consortium name="EnsemblPlants"/>
        </authorList>
    </citation>
    <scope>IDENTIFICATION</scope>
    <source>
        <strain evidence="3">cv. Bd21</strain>
    </source>
</reference>
<dbReference type="OrthoDB" id="764172at2759"/>
<keyword evidence="4" id="KW-1185">Reference proteome</keyword>
<dbReference type="EnsemblPlants" id="KQK02346">
    <property type="protein sequence ID" value="KQK02346"/>
    <property type="gene ID" value="BRADI_2g00930v3"/>
</dbReference>
<dbReference type="FunCoup" id="A0A0Q3QLK5">
    <property type="interactions" value="252"/>
</dbReference>
<gene>
    <name evidence="2" type="ORF">BRADI_2g00930v3</name>
</gene>
<dbReference type="ExpressionAtlas" id="A0A0Q3QLK5">
    <property type="expression patterns" value="baseline"/>
</dbReference>
<dbReference type="Proteomes" id="UP000008810">
    <property type="component" value="Chromosome 2"/>
</dbReference>
<evidence type="ECO:0000313" key="2">
    <source>
        <dbReference type="EMBL" id="KQK02346.2"/>
    </source>
</evidence>
<dbReference type="AlphaFoldDB" id="A0A0Q3QLK5"/>
<dbReference type="SUPFAM" id="SSF101148">
    <property type="entry name" value="Plant invertase/pectin methylesterase inhibitor"/>
    <property type="match status" value="1"/>
</dbReference>
<evidence type="ECO:0000313" key="3">
    <source>
        <dbReference type="EnsemblPlants" id="KQK02346"/>
    </source>
</evidence>
<name>A0A0Q3QLK5_BRADI</name>
<dbReference type="Gramene" id="KQK02346">
    <property type="protein sequence ID" value="KQK02346"/>
    <property type="gene ID" value="BRADI_2g00930v3"/>
</dbReference>
<sequence length="153" mass="15820">MAILLFLLAGLISSTCQKTKNATQCVSVLDAADPDTKDLAANERDLAGIALNSPSTRLDATLHACGGAYFDAANTLRIDALDSMNESDFLGASTRLVESCKGAGELCDGSFPASGLGPAPEVMAAVDRNMTQRCAVLLDLLGLLFVPPHPPAA</sequence>
<evidence type="ECO:0008006" key="5">
    <source>
        <dbReference type="Google" id="ProtNLM"/>
    </source>
</evidence>
<feature type="signal peptide" evidence="1">
    <location>
        <begin position="1"/>
        <end position="16"/>
    </location>
</feature>
<evidence type="ECO:0000256" key="1">
    <source>
        <dbReference type="SAM" id="SignalP"/>
    </source>
</evidence>
<dbReference type="InParanoid" id="A0A0Q3QLK5"/>
<dbReference type="InterPro" id="IPR035513">
    <property type="entry name" value="Invertase/methylesterase_inhib"/>
</dbReference>
<evidence type="ECO:0000313" key="4">
    <source>
        <dbReference type="Proteomes" id="UP000008810"/>
    </source>
</evidence>
<reference evidence="2 3" key="1">
    <citation type="journal article" date="2010" name="Nature">
        <title>Genome sequencing and analysis of the model grass Brachypodium distachyon.</title>
        <authorList>
            <consortium name="International Brachypodium Initiative"/>
        </authorList>
    </citation>
    <scope>NUCLEOTIDE SEQUENCE [LARGE SCALE GENOMIC DNA]</scope>
    <source>
        <strain evidence="2 3">Bd21</strain>
    </source>
</reference>
<dbReference type="Gene3D" id="1.20.140.40">
    <property type="entry name" value="Invertase/pectin methylesterase inhibitor family protein"/>
    <property type="match status" value="1"/>
</dbReference>
<dbReference type="EMBL" id="CM000881">
    <property type="protein sequence ID" value="KQK02346.2"/>
    <property type="molecule type" value="Genomic_DNA"/>
</dbReference>
<proteinExistence type="predicted"/>